<accession>A0A1S3X6R8</accession>
<name>A0A1S3X6R8_TOBAC</name>
<dbReference type="RefSeq" id="XP_016435555.1">
    <property type="nucleotide sequence ID" value="XM_016580069.1"/>
</dbReference>
<dbReference type="RefSeq" id="XP_016435556.1">
    <property type="nucleotide sequence ID" value="XM_016580070.1"/>
</dbReference>
<evidence type="ECO:0000313" key="4">
    <source>
        <dbReference type="RefSeq" id="XP_016435556.1"/>
    </source>
</evidence>
<dbReference type="AlphaFoldDB" id="A0A1S3X6R8"/>
<dbReference type="OrthoDB" id="1225976at2759"/>
<gene>
    <name evidence="3 4 5 6 7" type="primary">LOC107761792</name>
</gene>
<feature type="coiled-coil region" evidence="1">
    <location>
        <begin position="112"/>
        <end position="146"/>
    </location>
</feature>
<evidence type="ECO:0000256" key="2">
    <source>
        <dbReference type="SAM" id="MobiDB-lite"/>
    </source>
</evidence>
<dbReference type="RefSeq" id="XP_016435559.1">
    <property type="nucleotide sequence ID" value="XM_016580073.1"/>
</dbReference>
<evidence type="ECO:0000313" key="7">
    <source>
        <dbReference type="RefSeq" id="XP_016435559.1"/>
    </source>
</evidence>
<evidence type="ECO:0000313" key="3">
    <source>
        <dbReference type="RefSeq" id="XP_016435555.1"/>
    </source>
</evidence>
<reference evidence="3 4" key="1">
    <citation type="submission" date="2025-04" db="UniProtKB">
        <authorList>
            <consortium name="RefSeq"/>
        </authorList>
    </citation>
    <scope>IDENTIFICATION</scope>
</reference>
<protein>
    <recommendedName>
        <fullName evidence="8">Transposase</fullName>
    </recommendedName>
</protein>
<organism evidence="5">
    <name type="scientific">Nicotiana tabacum</name>
    <name type="common">Common tobacco</name>
    <dbReference type="NCBI Taxonomy" id="4097"/>
    <lineage>
        <taxon>Eukaryota</taxon>
        <taxon>Viridiplantae</taxon>
        <taxon>Streptophyta</taxon>
        <taxon>Embryophyta</taxon>
        <taxon>Tracheophyta</taxon>
        <taxon>Spermatophyta</taxon>
        <taxon>Magnoliopsida</taxon>
        <taxon>eudicotyledons</taxon>
        <taxon>Gunneridae</taxon>
        <taxon>Pentapetalae</taxon>
        <taxon>asterids</taxon>
        <taxon>lamiids</taxon>
        <taxon>Solanales</taxon>
        <taxon>Solanaceae</taxon>
        <taxon>Nicotianoideae</taxon>
        <taxon>Nicotianeae</taxon>
        <taxon>Nicotiana</taxon>
    </lineage>
</organism>
<dbReference type="RefSeq" id="XP_016435558.1">
    <property type="nucleotide sequence ID" value="XM_016580072.1"/>
</dbReference>
<dbReference type="PaxDb" id="4097-A0A1S3X6R8"/>
<evidence type="ECO:0008006" key="8">
    <source>
        <dbReference type="Google" id="ProtNLM"/>
    </source>
</evidence>
<sequence>MTHDEFFMETHIRKKKAPTYPSRWVEDRAETTYNRYKTIVEEYSQSLPPNEQGERPSISDKEAQKIWLDVVGGPKKGIAYDLPERLFRRYRVGLQGIGTSAQGGEALDRSTLSAMEKKISKLSAELEEAKNREEKRDKQFDSLQGQLEKRDQQFNVLQDQLTNLLASDAFPIPRSRESSPDANPSRRDPSNNANDEASSSEDGDDAVQNTP</sequence>
<dbReference type="RefSeq" id="XP_016435557.1">
    <property type="nucleotide sequence ID" value="XM_016580071.1"/>
</dbReference>
<dbReference type="KEGG" id="nta:107761792"/>
<keyword evidence="1" id="KW-0175">Coiled coil</keyword>
<evidence type="ECO:0000313" key="6">
    <source>
        <dbReference type="RefSeq" id="XP_016435558.1"/>
    </source>
</evidence>
<dbReference type="OMA" id="RAETTYN"/>
<proteinExistence type="predicted"/>
<evidence type="ECO:0000256" key="1">
    <source>
        <dbReference type="SAM" id="Coils"/>
    </source>
</evidence>
<feature type="region of interest" description="Disordered" evidence="2">
    <location>
        <begin position="166"/>
        <end position="211"/>
    </location>
</feature>
<evidence type="ECO:0000313" key="5">
    <source>
        <dbReference type="RefSeq" id="XP_016435557.1"/>
    </source>
</evidence>
<feature type="compositionally biased region" description="Basic and acidic residues" evidence="2">
    <location>
        <begin position="174"/>
        <end position="189"/>
    </location>
</feature>